<feature type="compositionally biased region" description="Low complexity" evidence="1">
    <location>
        <begin position="403"/>
        <end position="422"/>
    </location>
</feature>
<dbReference type="STRING" id="1182541.W9YHI5"/>
<feature type="compositionally biased region" description="Basic residues" evidence="1">
    <location>
        <begin position="131"/>
        <end position="143"/>
    </location>
</feature>
<dbReference type="GeneID" id="19162664"/>
<dbReference type="EMBL" id="AMWN01000007">
    <property type="protein sequence ID" value="EXJ81744.1"/>
    <property type="molecule type" value="Genomic_DNA"/>
</dbReference>
<gene>
    <name evidence="2" type="ORF">A1O1_07809</name>
</gene>
<dbReference type="AlphaFoldDB" id="W9YHI5"/>
<dbReference type="RefSeq" id="XP_007726865.1">
    <property type="nucleotide sequence ID" value="XM_007728675.1"/>
</dbReference>
<evidence type="ECO:0000313" key="2">
    <source>
        <dbReference type="EMBL" id="EXJ81744.1"/>
    </source>
</evidence>
<sequence length="625" mass="69296">MIPPLAASTLANNPAFAGVWNYITTEVLQDDVSRKLEATEKATGRAGWDSNRLSSRDGGYSAVRENRGYEPRGEPKRESEASVTGDEEEDEDSNDSFDAGQEEDRESIDDNDTNRMPMMIMLQRKGLNGNKKIKEKKTRTKRKEFKEQLHESRVRRTKMQILQCLLGDLAYHPASKEQEQPSALKKNGRSGRALPTLDGKNGASDDGARVGLHAADENDVHANQWETDMPSQPQPRRYQGSVKIDERQGELRDLLLLISAYLDVRLSPHPDLDGGAAGGDMPSARSRALNALLIRAGENPLADEIGRFEENISLVADMVGTRVVEVETALSEIAGLATAGLEEREQEQEQAENQHPRSGDKTSVPTVPPSKAEARTTISRIKPPSASASKSRHTPLTPTPAISSHLQPSSSQPQPQSRSLQSGLEAQATYLTHLRSTLVPDHVSALTTQLHTLLDLQRTLLQRDIQYLESSRHGILHRHALSRLTFLTTVARAMELKARVLVLETQKKMETEETGMDSNSDHGGKIVAGTGAPMKREEPHHHRRRESRIAEQLRELDLQETQADERLARLEAVLGEYDNDAVDPGGRLMLRLGARYGDIDREIAEVRRDIKFLEGKVMKGNGNAK</sequence>
<comment type="caution">
    <text evidence="2">The sequence shown here is derived from an EMBL/GenBank/DDBJ whole genome shotgun (WGS) entry which is preliminary data.</text>
</comment>
<organism evidence="2 3">
    <name type="scientific">Capronia coronata CBS 617.96</name>
    <dbReference type="NCBI Taxonomy" id="1182541"/>
    <lineage>
        <taxon>Eukaryota</taxon>
        <taxon>Fungi</taxon>
        <taxon>Dikarya</taxon>
        <taxon>Ascomycota</taxon>
        <taxon>Pezizomycotina</taxon>
        <taxon>Eurotiomycetes</taxon>
        <taxon>Chaetothyriomycetidae</taxon>
        <taxon>Chaetothyriales</taxon>
        <taxon>Herpotrichiellaceae</taxon>
        <taxon>Capronia</taxon>
    </lineage>
</organism>
<dbReference type="HOGENOM" id="CLU_039528_0_0_1"/>
<evidence type="ECO:0000256" key="1">
    <source>
        <dbReference type="SAM" id="MobiDB-lite"/>
    </source>
</evidence>
<dbReference type="OrthoDB" id="66964at2759"/>
<keyword evidence="3" id="KW-1185">Reference proteome</keyword>
<feature type="region of interest" description="Disordered" evidence="1">
    <location>
        <begin position="341"/>
        <end position="422"/>
    </location>
</feature>
<feature type="region of interest" description="Disordered" evidence="1">
    <location>
        <begin position="40"/>
        <end position="151"/>
    </location>
</feature>
<dbReference type="Proteomes" id="UP000019484">
    <property type="component" value="Unassembled WGS sequence"/>
</dbReference>
<feature type="compositionally biased region" description="Basic and acidic residues" evidence="1">
    <location>
        <begin position="64"/>
        <end position="80"/>
    </location>
</feature>
<feature type="compositionally biased region" description="Polar residues" evidence="1">
    <location>
        <begin position="386"/>
        <end position="402"/>
    </location>
</feature>
<feature type="compositionally biased region" description="Acidic residues" evidence="1">
    <location>
        <begin position="85"/>
        <end position="111"/>
    </location>
</feature>
<evidence type="ECO:0000313" key="3">
    <source>
        <dbReference type="Proteomes" id="UP000019484"/>
    </source>
</evidence>
<accession>W9YHI5</accession>
<reference evidence="2 3" key="1">
    <citation type="submission" date="2013-03" db="EMBL/GenBank/DDBJ databases">
        <title>The Genome Sequence of Capronia coronata CBS 617.96.</title>
        <authorList>
            <consortium name="The Broad Institute Genomics Platform"/>
            <person name="Cuomo C."/>
            <person name="de Hoog S."/>
            <person name="Gorbushina A."/>
            <person name="Walker B."/>
            <person name="Young S.K."/>
            <person name="Zeng Q."/>
            <person name="Gargeya S."/>
            <person name="Fitzgerald M."/>
            <person name="Haas B."/>
            <person name="Abouelleil A."/>
            <person name="Allen A.W."/>
            <person name="Alvarado L."/>
            <person name="Arachchi H.M."/>
            <person name="Berlin A.M."/>
            <person name="Chapman S.B."/>
            <person name="Gainer-Dewar J."/>
            <person name="Goldberg J."/>
            <person name="Griggs A."/>
            <person name="Gujja S."/>
            <person name="Hansen M."/>
            <person name="Howarth C."/>
            <person name="Imamovic A."/>
            <person name="Ireland A."/>
            <person name="Larimer J."/>
            <person name="McCowan C."/>
            <person name="Murphy C."/>
            <person name="Pearson M."/>
            <person name="Poon T.W."/>
            <person name="Priest M."/>
            <person name="Roberts A."/>
            <person name="Saif S."/>
            <person name="Shea T."/>
            <person name="Sisk P."/>
            <person name="Sykes S."/>
            <person name="Wortman J."/>
            <person name="Nusbaum C."/>
            <person name="Birren B."/>
        </authorList>
    </citation>
    <scope>NUCLEOTIDE SEQUENCE [LARGE SCALE GENOMIC DNA]</scope>
    <source>
        <strain evidence="2 3">CBS 617.96</strain>
    </source>
</reference>
<proteinExistence type="predicted"/>
<protein>
    <submittedName>
        <fullName evidence="2">Uncharacterized protein</fullName>
    </submittedName>
</protein>
<feature type="region of interest" description="Disordered" evidence="1">
    <location>
        <begin position="175"/>
        <end position="206"/>
    </location>
</feature>
<name>W9YHI5_9EURO</name>